<feature type="compositionally biased region" description="Basic and acidic residues" evidence="1">
    <location>
        <begin position="444"/>
        <end position="456"/>
    </location>
</feature>
<proteinExistence type="predicted"/>
<accession>A0A8K0PEV4</accession>
<feature type="region of interest" description="Disordered" evidence="1">
    <location>
        <begin position="37"/>
        <end position="58"/>
    </location>
</feature>
<feature type="region of interest" description="Disordered" evidence="1">
    <location>
        <begin position="1"/>
        <end position="20"/>
    </location>
</feature>
<name>A0A8K0PEV4_9PEZI</name>
<dbReference type="Proteomes" id="UP000809789">
    <property type="component" value="Unassembled WGS sequence"/>
</dbReference>
<feature type="region of interest" description="Disordered" evidence="1">
    <location>
        <begin position="355"/>
        <end position="481"/>
    </location>
</feature>
<feature type="compositionally biased region" description="Gly residues" evidence="1">
    <location>
        <begin position="387"/>
        <end position="404"/>
    </location>
</feature>
<protein>
    <submittedName>
        <fullName evidence="2">Uncharacterized protein</fullName>
    </submittedName>
</protein>
<keyword evidence="3" id="KW-1185">Reference proteome</keyword>
<organism evidence="2 3">
    <name type="scientific">Elsinoe batatas</name>
    <dbReference type="NCBI Taxonomy" id="2601811"/>
    <lineage>
        <taxon>Eukaryota</taxon>
        <taxon>Fungi</taxon>
        <taxon>Dikarya</taxon>
        <taxon>Ascomycota</taxon>
        <taxon>Pezizomycotina</taxon>
        <taxon>Dothideomycetes</taxon>
        <taxon>Dothideomycetidae</taxon>
        <taxon>Myriangiales</taxon>
        <taxon>Elsinoaceae</taxon>
        <taxon>Elsinoe</taxon>
    </lineage>
</organism>
<sequence length="481" mass="52626">MSHPGEWLYTHPAAQPSLSQGGSTLRYLVEHSIQTESNKIKDHPRPHVYHSEHHHRHTNGTNMAAASKMVNDTDKMVVGVKLQTLIDKPGTRLRWTENPESIKVLYATASEHQIVRGLNLTPSLINQIMNDLDLYFLETFEDVRGSTVFDNVARKIMAFYDYNMPRFVPFQMWTLDWIDAHWDGDTSKPKFGNVAIRTPVIRNSLEGVNKSAMLRDLLADAAELRGAEEMTDPMSTETPTKNVTAAEVIVDTAQVNASSKQAKGQSKKTTPKVLKKTAVGQPGEVNPTEPAASTLFTFMSAKQAGNRNVEEEEMVSSDAGSAGTESGVDVTDIETMETPPPRATMHAAFTMHGAIQDSDSDGAGETDVDSSPSEVEFIPRTTRSGGQRSGGQRSGGQRSGGQRSGGQRSTPAKATKQADKIKHAGTKAGLPTNEPLQRGLPTPEPEKEKPTKKPETTKATTKARKQRYTKGVGMDRVLLRK</sequence>
<comment type="caution">
    <text evidence="2">The sequence shown here is derived from an EMBL/GenBank/DDBJ whole genome shotgun (WGS) entry which is preliminary data.</text>
</comment>
<evidence type="ECO:0000313" key="2">
    <source>
        <dbReference type="EMBL" id="KAG8622934.1"/>
    </source>
</evidence>
<feature type="compositionally biased region" description="Basic residues" evidence="1">
    <location>
        <begin position="265"/>
        <end position="275"/>
    </location>
</feature>
<gene>
    <name evidence="2" type="ORF">KVT40_009251</name>
</gene>
<feature type="compositionally biased region" description="Acidic residues" evidence="1">
    <location>
        <begin position="358"/>
        <end position="368"/>
    </location>
</feature>
<evidence type="ECO:0000313" key="3">
    <source>
        <dbReference type="Proteomes" id="UP000809789"/>
    </source>
</evidence>
<evidence type="ECO:0000256" key="1">
    <source>
        <dbReference type="SAM" id="MobiDB-lite"/>
    </source>
</evidence>
<reference evidence="2" key="1">
    <citation type="submission" date="2021-07" db="EMBL/GenBank/DDBJ databases">
        <title>Elsinoe batatas strain:CRI-CJ2 Genome sequencing and assembly.</title>
        <authorList>
            <person name="Huang L."/>
        </authorList>
    </citation>
    <scope>NUCLEOTIDE SEQUENCE</scope>
    <source>
        <strain evidence="2">CRI-CJ2</strain>
    </source>
</reference>
<feature type="region of interest" description="Disordered" evidence="1">
    <location>
        <begin position="305"/>
        <end position="327"/>
    </location>
</feature>
<dbReference type="AlphaFoldDB" id="A0A8K0PEV4"/>
<feature type="region of interest" description="Disordered" evidence="1">
    <location>
        <begin position="257"/>
        <end position="288"/>
    </location>
</feature>
<feature type="compositionally biased region" description="Basic and acidic residues" evidence="1">
    <location>
        <begin position="38"/>
        <end position="51"/>
    </location>
</feature>
<dbReference type="EMBL" id="JAESVG020000011">
    <property type="protein sequence ID" value="KAG8622934.1"/>
    <property type="molecule type" value="Genomic_DNA"/>
</dbReference>